<feature type="region of interest" description="Disordered" evidence="1">
    <location>
        <begin position="58"/>
        <end position="80"/>
    </location>
</feature>
<feature type="compositionally biased region" description="Polar residues" evidence="1">
    <location>
        <begin position="70"/>
        <end position="79"/>
    </location>
</feature>
<dbReference type="Proteomes" id="UP001195724">
    <property type="component" value="Unassembled WGS sequence"/>
</dbReference>
<reference evidence="2 3" key="1">
    <citation type="submission" date="2021-01" db="EMBL/GenBank/DDBJ databases">
        <title>Sequencing the genomes of 1000 actinobacteria strains.</title>
        <authorList>
            <person name="Klenk H.-P."/>
        </authorList>
    </citation>
    <scope>NUCLEOTIDE SEQUENCE [LARGE SCALE GENOMIC DNA]</scope>
    <source>
        <strain evidence="2 3">DSM 44581</strain>
    </source>
</reference>
<organism evidence="2 3">
    <name type="scientific">Saccharothrix algeriensis</name>
    <dbReference type="NCBI Taxonomy" id="173560"/>
    <lineage>
        <taxon>Bacteria</taxon>
        <taxon>Bacillati</taxon>
        <taxon>Actinomycetota</taxon>
        <taxon>Actinomycetes</taxon>
        <taxon>Pseudonocardiales</taxon>
        <taxon>Pseudonocardiaceae</taxon>
        <taxon>Saccharothrix</taxon>
    </lineage>
</organism>
<dbReference type="EMBL" id="JAFBCL010000001">
    <property type="protein sequence ID" value="MBM7810975.1"/>
    <property type="molecule type" value="Genomic_DNA"/>
</dbReference>
<evidence type="ECO:0000313" key="2">
    <source>
        <dbReference type="EMBL" id="MBM7810975.1"/>
    </source>
</evidence>
<accession>A0ABS2S4U3</accession>
<feature type="region of interest" description="Disordered" evidence="1">
    <location>
        <begin position="178"/>
        <end position="284"/>
    </location>
</feature>
<evidence type="ECO:0000256" key="1">
    <source>
        <dbReference type="SAM" id="MobiDB-lite"/>
    </source>
</evidence>
<evidence type="ECO:0000313" key="3">
    <source>
        <dbReference type="Proteomes" id="UP001195724"/>
    </source>
</evidence>
<keyword evidence="3" id="KW-1185">Reference proteome</keyword>
<sequence>MTCQASETSWAQAPTRAPRYVAGAASVRSRPGSCACSLSPVSSWACCRSGRAAGAAEGAVHPIQPPQPNASPTVGTRSSPRARELFDGTARRVSSRPHHRRFGLAGVVRGGDPTGPEFPVNRDVLGRATEATPADNRWMHPPTGTELPGAHGRRAGRTTLLNRPEPVIAPQAVPVEQVRSGRPGHSGGGAVASRPGVTSPAPNRVPPRSGCSSGGQRLRYRRVAPPPGGRQQGFLLRNGLCPQPTAAPGSDRRTAPPLLKPTAGLPFPHDHEILPLPPRKKVYT</sequence>
<gene>
    <name evidence="2" type="ORF">JOE68_001840</name>
</gene>
<protein>
    <submittedName>
        <fullName evidence="2">Uncharacterized protein</fullName>
    </submittedName>
</protein>
<feature type="region of interest" description="Disordered" evidence="1">
    <location>
        <begin position="134"/>
        <end position="153"/>
    </location>
</feature>
<proteinExistence type="predicted"/>
<comment type="caution">
    <text evidence="2">The sequence shown here is derived from an EMBL/GenBank/DDBJ whole genome shotgun (WGS) entry which is preliminary data.</text>
</comment>
<name>A0ABS2S4U3_9PSEU</name>